<sequence>MKRVFFFIIISTIIGCKKNEPKPVQNHSDSLTEHSVKNHKPEISTSKEESVKKINDEILHALKTKNYKHFAEFIHPEKGVRFSMYAFISVNEDKNFSKADFIKYLPTKTVFTWGARDGSGDAHQSTIKEYLNNWVFVKDFTQSSYTLNAFQAGGNSLNNLKEIYPDTDFTENYIKPVGKNNELDWNTLRLVFEQFQGKYYLVAVINDKWTI</sequence>
<evidence type="ECO:0000256" key="1">
    <source>
        <dbReference type="SAM" id="MobiDB-lite"/>
    </source>
</evidence>
<feature type="compositionally biased region" description="Basic and acidic residues" evidence="1">
    <location>
        <begin position="30"/>
        <end position="47"/>
    </location>
</feature>
<comment type="caution">
    <text evidence="2">The sequence shown here is derived from an EMBL/GenBank/DDBJ whole genome shotgun (WGS) entry which is preliminary data.</text>
</comment>
<feature type="region of interest" description="Disordered" evidence="1">
    <location>
        <begin position="21"/>
        <end position="47"/>
    </location>
</feature>
<evidence type="ECO:0000313" key="2">
    <source>
        <dbReference type="EMBL" id="MCU7614937.1"/>
    </source>
</evidence>
<protein>
    <recommendedName>
        <fullName evidence="4">Lipoprotein</fullName>
    </recommendedName>
</protein>
<reference evidence="3" key="1">
    <citation type="submission" date="2023-07" db="EMBL/GenBank/DDBJ databases">
        <title>Chryseobacterium sp. GMJ5 Genome sequencing and assembly.</title>
        <authorList>
            <person name="Jung Y."/>
        </authorList>
    </citation>
    <scope>NUCLEOTIDE SEQUENCE [LARGE SCALE GENOMIC DNA]</scope>
    <source>
        <strain evidence="3">GMJ5</strain>
    </source>
</reference>
<dbReference type="EMBL" id="JAOTEN010000003">
    <property type="protein sequence ID" value="MCU7614937.1"/>
    <property type="molecule type" value="Genomic_DNA"/>
</dbReference>
<dbReference type="RefSeq" id="WP_262990959.1">
    <property type="nucleotide sequence ID" value="NZ_JAOTEN010000003.1"/>
</dbReference>
<organism evidence="2 3">
    <name type="scientific">Chryseobacterium gilvum</name>
    <dbReference type="NCBI Taxonomy" id="2976534"/>
    <lineage>
        <taxon>Bacteria</taxon>
        <taxon>Pseudomonadati</taxon>
        <taxon>Bacteroidota</taxon>
        <taxon>Flavobacteriia</taxon>
        <taxon>Flavobacteriales</taxon>
        <taxon>Weeksellaceae</taxon>
        <taxon>Chryseobacterium group</taxon>
        <taxon>Chryseobacterium</taxon>
    </lineage>
</organism>
<keyword evidence="3" id="KW-1185">Reference proteome</keyword>
<accession>A0ABT2VY55</accession>
<evidence type="ECO:0008006" key="4">
    <source>
        <dbReference type="Google" id="ProtNLM"/>
    </source>
</evidence>
<name>A0ABT2VY55_9FLAO</name>
<proteinExistence type="predicted"/>
<dbReference type="Proteomes" id="UP001208114">
    <property type="component" value="Unassembled WGS sequence"/>
</dbReference>
<dbReference type="PROSITE" id="PS51257">
    <property type="entry name" value="PROKAR_LIPOPROTEIN"/>
    <property type="match status" value="1"/>
</dbReference>
<gene>
    <name evidence="2" type="ORF">N0B16_10855</name>
</gene>
<evidence type="ECO:0000313" key="3">
    <source>
        <dbReference type="Proteomes" id="UP001208114"/>
    </source>
</evidence>